<dbReference type="RefSeq" id="WP_092003176.1">
    <property type="nucleotide sequence ID" value="NZ_FMYQ01000029.1"/>
</dbReference>
<accession>A0A1G6Z0Y5</accession>
<dbReference type="Proteomes" id="UP000198908">
    <property type="component" value="Unassembled WGS sequence"/>
</dbReference>
<sequence>MRWVTATNLQQWADTLQARTSFPALVADLIRATAANISDIRFPNGDKGQVRGFDGVLDATGMPTYVPDGRSIWEFGVTEGAAGKAASDYEKRTRQVDEAARKETTFVFVSPRTWDNPTVKLPDWVQAKREQGAWKDVKYIDGAMLEDWLSTCPAVAARWARYELRLMPSAGARSIDEFWEEFSNRFSPALVEEVLLAGRESQGEELLRGLNEGTARLAYAADSPDEVLAFAVAAIRRAEPSVRFFLEARTLIVDTEDAARALVGKSGLIFLPRGQARGIAGLLSQYGPTVVSAGADEKRSNHVLLNRPHSSALGKAFVAMGFTEEEGYDIARRCGRSLAVLARQRPSGTAERPEWMDSAEPLLPALLAGAWVSSGNADQAVLCTLAKCAEYEVVEAPLRKLAKLKDPPVDHVGDVWTMRSSVDAFVHLGHLIGPEHLRQFSAAATRVFSYIPPAPKEDELFRPLAERQDAHSNWLREGMMTMLLHMAVLHEQADFTVQGTTPQEFVNGIVRGLPGLSGDYRLLASLQDNLALLAEAAPIPFLEALERLLEGDAAAIKPIFEEQKGFLTPRTYYVGLLWALETLAWDPALLLRSAMCLARLTAIDPGGSLSNRPINSLRAIFLSWSPNTGAHAKQRTAVLAHIVRAVPAIAWPLLTKLLPRSHDTSSPTATPKFREFGAAEREALTFGVVWESQAAVVRLALEHVGQEPGRWETLIGAMSEFPPETLDSMLSALDSVLAEVTSDIRFPIWDALRKEANRHRAFADTDWALRPEALARVDAVIEKFKPDDQLLQSAWLFDDWMPTVPGVAADAEDPMAPVDAARSDALRAIVASSGVQGLVDLAKRVKQPHSLAMSVQTLQLPREQLAKLLRSTVETGDGLDIVSTTIIAEGFMRFGDSFAGDVQDTVAALDVEPRRTARLLTGLDENMHTWRVVSSFGRDVNEAYWAQKHSYSIKGSTEELLFAIESYASRGRPIAAIEAAVRRLKEVTSDVLLRLLDSAIPEINASQGRGGTMTAYYLEQVFDELETRGDVAPEELAKREFAYLPFFGRRKKPLTLHRLMAERAGLFMEAICAVFKAANAEAREVSENERRLAVAAYDLLEGLRLVPGQAGNDIDEKVLLQWCYEVRDLAKTVDRVDVTDGRIGHLLAHAPASSVDGAWPHQAVRSAIESIASDKLENGLAIERFNMRGVYGKGIGEGGDQERELAKQARNWADTTQDFPRTSAMLMRIAEGWMRDAERADVDAAKQSLRS</sequence>
<reference evidence="2" key="1">
    <citation type="submission" date="2016-09" db="EMBL/GenBank/DDBJ databases">
        <authorList>
            <person name="Varghese N."/>
            <person name="Submissions S."/>
        </authorList>
    </citation>
    <scope>NUCLEOTIDE SEQUENCE [LARGE SCALE GENOMIC DNA]</scope>
    <source>
        <strain evidence="2">TNe-862</strain>
    </source>
</reference>
<evidence type="ECO:0000313" key="2">
    <source>
        <dbReference type="Proteomes" id="UP000198908"/>
    </source>
</evidence>
<evidence type="ECO:0000313" key="1">
    <source>
        <dbReference type="EMBL" id="SDD96192.1"/>
    </source>
</evidence>
<organism evidence="1 2">
    <name type="scientific">Paraburkholderia lycopersici</name>
    <dbReference type="NCBI Taxonomy" id="416944"/>
    <lineage>
        <taxon>Bacteria</taxon>
        <taxon>Pseudomonadati</taxon>
        <taxon>Pseudomonadota</taxon>
        <taxon>Betaproteobacteria</taxon>
        <taxon>Burkholderiales</taxon>
        <taxon>Burkholderiaceae</taxon>
        <taxon>Paraburkholderia</taxon>
    </lineage>
</organism>
<dbReference type="AlphaFoldDB" id="A0A1G6Z0Y5"/>
<keyword evidence="2" id="KW-1185">Reference proteome</keyword>
<protein>
    <submittedName>
        <fullName evidence="1">Uncharacterized protein</fullName>
    </submittedName>
</protein>
<proteinExistence type="predicted"/>
<dbReference type="EMBL" id="FMYQ01000029">
    <property type="protein sequence ID" value="SDD96192.1"/>
    <property type="molecule type" value="Genomic_DNA"/>
</dbReference>
<dbReference type="OrthoDB" id="9796370at2"/>
<gene>
    <name evidence="1" type="ORF">SAMN05421548_12938</name>
</gene>
<name>A0A1G6Z0Y5_9BURK</name>